<dbReference type="PANTHER" id="PTHR10520:SF12">
    <property type="entry name" value="TRIFUNCTIONAL PURINE BIOSYNTHETIC PROTEIN ADENOSINE-3"/>
    <property type="match status" value="1"/>
</dbReference>
<dbReference type="Pfam" id="PF00586">
    <property type="entry name" value="AIRS"/>
    <property type="match status" value="1"/>
</dbReference>
<evidence type="ECO:0000256" key="1">
    <source>
        <dbReference type="ARBA" id="ARBA00004496"/>
    </source>
</evidence>
<evidence type="ECO:0000256" key="11">
    <source>
        <dbReference type="ARBA" id="ARBA00031908"/>
    </source>
</evidence>
<keyword evidence="8 15" id="KW-0547">Nucleotide-binding</keyword>
<evidence type="ECO:0000256" key="3">
    <source>
        <dbReference type="ARBA" id="ARBA00010280"/>
    </source>
</evidence>
<dbReference type="InterPro" id="IPR036921">
    <property type="entry name" value="PurM-like_N_sf"/>
</dbReference>
<dbReference type="GO" id="GO:0006189">
    <property type="term" value="P:'de novo' IMP biosynthetic process"/>
    <property type="evidence" value="ECO:0007669"/>
    <property type="project" value="UniProtKB-UniRule"/>
</dbReference>
<dbReference type="HAMAP" id="MF_00741">
    <property type="entry name" value="AIRS"/>
    <property type="match status" value="1"/>
</dbReference>
<evidence type="ECO:0000256" key="14">
    <source>
        <dbReference type="ARBA" id="ARBA00049057"/>
    </source>
</evidence>
<evidence type="ECO:0000256" key="9">
    <source>
        <dbReference type="ARBA" id="ARBA00022755"/>
    </source>
</evidence>
<dbReference type="GO" id="GO:0004641">
    <property type="term" value="F:phosphoribosylformylglycinamidine cyclo-ligase activity"/>
    <property type="evidence" value="ECO:0007669"/>
    <property type="project" value="UniProtKB-UniRule"/>
</dbReference>
<dbReference type="STRING" id="1041930.Mtc_0047"/>
<evidence type="ECO:0000256" key="6">
    <source>
        <dbReference type="ARBA" id="ARBA00022490"/>
    </source>
</evidence>
<dbReference type="Gene3D" id="3.90.650.10">
    <property type="entry name" value="PurM-like C-terminal domain"/>
    <property type="match status" value="1"/>
</dbReference>
<dbReference type="CDD" id="cd02196">
    <property type="entry name" value="PurM"/>
    <property type="match status" value="1"/>
</dbReference>
<dbReference type="SUPFAM" id="SSF55326">
    <property type="entry name" value="PurM N-terminal domain-like"/>
    <property type="match status" value="1"/>
</dbReference>
<feature type="domain" description="PurM-like N-terminal" evidence="16">
    <location>
        <begin position="74"/>
        <end position="186"/>
    </location>
</feature>
<evidence type="ECO:0000256" key="12">
    <source>
        <dbReference type="ARBA" id="ARBA00032931"/>
    </source>
</evidence>
<dbReference type="eggNOG" id="arCOG00639">
    <property type="taxonomic scope" value="Archaea"/>
</dbReference>
<dbReference type="SUPFAM" id="SSF56042">
    <property type="entry name" value="PurM C-terminal domain-like"/>
    <property type="match status" value="1"/>
</dbReference>
<reference evidence="18 19" key="1">
    <citation type="journal article" date="2012" name="J. Bacteriol.">
        <title>Complete genome sequence of a thermophilic methanogen, Methanocella conradii HZ254, isolated from Chinese rice field soil.</title>
        <authorList>
            <person name="Lu Z."/>
            <person name="Lu Y."/>
        </authorList>
    </citation>
    <scope>NUCLEOTIDE SEQUENCE [LARGE SCALE GENOMIC DNA]</scope>
    <source>
        <strain evidence="19">DSM 24694 / JCM 17849 / CGMCC 1.5162 / HZ254</strain>
    </source>
</reference>
<keyword evidence="7 15" id="KW-0436">Ligase</keyword>
<keyword evidence="10 15" id="KW-0067">ATP-binding</keyword>
<dbReference type="PANTHER" id="PTHR10520">
    <property type="entry name" value="TRIFUNCTIONAL PURINE BIOSYNTHETIC PROTEIN ADENOSINE-3-RELATED"/>
    <property type="match status" value="1"/>
</dbReference>
<sequence>MTYGCSTFIRLPINFIYLPLFLFTMQGSERHMTYAGAGVDIDRLDEIKSGIIKKGLTYRRRGFGAPMGDVGHYAGLIDMGLFALAMTTDGVGTKLIIADAMKKWDTVGIDCVAMNVNDLYTMGVEPLAFVDYISIERPDDELIRQVMIGLNEGARQANISIIGGETAALPDIIKGFDLAGTCVGYVEKDKVVTGESIEAGDVVIGLPSSGVHSNGYSLVRKVIKEAGLKYTDPLPYDSSTTIGEELLKPTRIYAEVVPIFKKYRVKGMAHITGGGLLNLRRITKYGFDFNDPLPVPPIFTWLQKLGGIEDTEMYRTFNMGMGYVIITDKDNAGAIVKMTDGKIVGRIVEEGCVIRGIRLW</sequence>
<evidence type="ECO:0000256" key="2">
    <source>
        <dbReference type="ARBA" id="ARBA00004686"/>
    </source>
</evidence>
<evidence type="ECO:0000256" key="8">
    <source>
        <dbReference type="ARBA" id="ARBA00022741"/>
    </source>
</evidence>
<evidence type="ECO:0000313" key="18">
    <source>
        <dbReference type="EMBL" id="AFC98822.1"/>
    </source>
</evidence>
<dbReference type="InterPro" id="IPR016188">
    <property type="entry name" value="PurM-like_N"/>
</dbReference>
<keyword evidence="19" id="KW-1185">Reference proteome</keyword>
<dbReference type="KEGG" id="mez:Mtc_0047"/>
<dbReference type="EC" id="6.3.3.1" evidence="4 15"/>
<comment type="similarity">
    <text evidence="3 15">Belongs to the AIR synthase family.</text>
</comment>
<name>H8I5C8_METCZ</name>
<dbReference type="Gene3D" id="3.30.1330.10">
    <property type="entry name" value="PurM-like, N-terminal domain"/>
    <property type="match status" value="1"/>
</dbReference>
<dbReference type="EMBL" id="CP003243">
    <property type="protein sequence ID" value="AFC98822.1"/>
    <property type="molecule type" value="Genomic_DNA"/>
</dbReference>
<evidence type="ECO:0000256" key="15">
    <source>
        <dbReference type="HAMAP-Rule" id="MF_00741"/>
    </source>
</evidence>
<evidence type="ECO:0000313" key="19">
    <source>
        <dbReference type="Proteomes" id="UP000005233"/>
    </source>
</evidence>
<comment type="catalytic activity">
    <reaction evidence="14 15">
        <text>2-formamido-N(1)-(5-O-phospho-beta-D-ribosyl)acetamidine + ATP = 5-amino-1-(5-phospho-beta-D-ribosyl)imidazole + ADP + phosphate + H(+)</text>
        <dbReference type="Rhea" id="RHEA:23032"/>
        <dbReference type="ChEBI" id="CHEBI:15378"/>
        <dbReference type="ChEBI" id="CHEBI:30616"/>
        <dbReference type="ChEBI" id="CHEBI:43474"/>
        <dbReference type="ChEBI" id="CHEBI:137981"/>
        <dbReference type="ChEBI" id="CHEBI:147287"/>
        <dbReference type="ChEBI" id="CHEBI:456216"/>
        <dbReference type="EC" id="6.3.3.1"/>
    </reaction>
</comment>
<dbReference type="FunFam" id="3.30.1330.10:FF:000020">
    <property type="entry name" value="Phosphoribosylformylglycinamidine cyclo-ligase"/>
    <property type="match status" value="1"/>
</dbReference>
<comment type="pathway">
    <text evidence="2 15">Purine metabolism; IMP biosynthesis via de novo pathway; 5-amino-1-(5-phospho-D-ribosyl)imidazole from N(2)-formyl-N(1)-(5-phospho-D-ribosyl)glycinamide: step 2/2.</text>
</comment>
<dbReference type="AlphaFoldDB" id="H8I5C8"/>
<dbReference type="NCBIfam" id="TIGR00878">
    <property type="entry name" value="purM"/>
    <property type="match status" value="1"/>
</dbReference>
<evidence type="ECO:0000259" key="16">
    <source>
        <dbReference type="Pfam" id="PF00586"/>
    </source>
</evidence>
<dbReference type="GO" id="GO:0046084">
    <property type="term" value="P:adenine biosynthetic process"/>
    <property type="evidence" value="ECO:0007669"/>
    <property type="project" value="TreeGrafter"/>
</dbReference>
<dbReference type="UniPathway" id="UPA00074">
    <property type="reaction ID" value="UER00129"/>
</dbReference>
<evidence type="ECO:0000256" key="13">
    <source>
        <dbReference type="ARBA" id="ARBA00033093"/>
    </source>
</evidence>
<gene>
    <name evidence="15 18" type="primary">purM</name>
    <name evidence="18" type="ordered locus">Mtc_0047</name>
</gene>
<dbReference type="GO" id="GO:0004637">
    <property type="term" value="F:phosphoribosylamine-glycine ligase activity"/>
    <property type="evidence" value="ECO:0007669"/>
    <property type="project" value="TreeGrafter"/>
</dbReference>
<keyword evidence="6 15" id="KW-0963">Cytoplasm</keyword>
<dbReference type="GO" id="GO:0005829">
    <property type="term" value="C:cytosol"/>
    <property type="evidence" value="ECO:0007669"/>
    <property type="project" value="TreeGrafter"/>
</dbReference>
<dbReference type="HOGENOM" id="CLU_047116_0_0_2"/>
<dbReference type="FunFam" id="3.90.650.10:FF:000011">
    <property type="entry name" value="Phosphoribosylformylglycinamidine cyclo-ligase"/>
    <property type="match status" value="1"/>
</dbReference>
<evidence type="ECO:0000256" key="5">
    <source>
        <dbReference type="ARBA" id="ARBA00020367"/>
    </source>
</evidence>
<dbReference type="InterPro" id="IPR004733">
    <property type="entry name" value="PurM_cligase"/>
</dbReference>
<evidence type="ECO:0000256" key="10">
    <source>
        <dbReference type="ARBA" id="ARBA00022840"/>
    </source>
</evidence>
<proteinExistence type="inferred from homology"/>
<comment type="subcellular location">
    <subcellularLocation>
        <location evidence="1 15">Cytoplasm</location>
    </subcellularLocation>
</comment>
<dbReference type="InterPro" id="IPR036676">
    <property type="entry name" value="PurM-like_C_sf"/>
</dbReference>
<accession>H8I5C8</accession>
<organism evidence="18 19">
    <name type="scientific">Methanocella conradii (strain DSM 24694 / JCM 17849 / CGMCC 1.5162 / HZ254)</name>
    <dbReference type="NCBI Taxonomy" id="1041930"/>
    <lineage>
        <taxon>Archaea</taxon>
        <taxon>Methanobacteriati</taxon>
        <taxon>Methanobacteriota</taxon>
        <taxon>Stenosarchaea group</taxon>
        <taxon>Methanomicrobia</taxon>
        <taxon>Methanocellales</taxon>
        <taxon>Methanocellaceae</taxon>
        <taxon>Methanocella</taxon>
    </lineage>
</organism>
<keyword evidence="9 15" id="KW-0658">Purine biosynthesis</keyword>
<feature type="domain" description="PurM-like C-terminal" evidence="17">
    <location>
        <begin position="198"/>
        <end position="351"/>
    </location>
</feature>
<evidence type="ECO:0000256" key="7">
    <source>
        <dbReference type="ARBA" id="ARBA00022598"/>
    </source>
</evidence>
<evidence type="ECO:0000256" key="4">
    <source>
        <dbReference type="ARBA" id="ARBA00013047"/>
    </source>
</evidence>
<dbReference type="Pfam" id="PF02769">
    <property type="entry name" value="AIRS_C"/>
    <property type="match status" value="1"/>
</dbReference>
<protein>
    <recommendedName>
        <fullName evidence="5 15">Phosphoribosylformylglycinamidine cyclo-ligase</fullName>
        <ecNumber evidence="4 15">6.3.3.1</ecNumber>
    </recommendedName>
    <alternativeName>
        <fullName evidence="12 15">AIR synthase</fullName>
    </alternativeName>
    <alternativeName>
        <fullName evidence="13 15">AIRS</fullName>
    </alternativeName>
    <alternativeName>
        <fullName evidence="11 15">Phosphoribosyl-aminoimidazole synthetase</fullName>
    </alternativeName>
</protein>
<dbReference type="InterPro" id="IPR010918">
    <property type="entry name" value="PurM-like_C_dom"/>
</dbReference>
<evidence type="ECO:0000259" key="17">
    <source>
        <dbReference type="Pfam" id="PF02769"/>
    </source>
</evidence>
<dbReference type="GO" id="GO:0005524">
    <property type="term" value="F:ATP binding"/>
    <property type="evidence" value="ECO:0007669"/>
    <property type="project" value="UniProtKB-KW"/>
</dbReference>
<dbReference type="Proteomes" id="UP000005233">
    <property type="component" value="Chromosome"/>
</dbReference>